<dbReference type="EMBL" id="ADNV01000197">
    <property type="protein sequence ID" value="EFG78023.1"/>
    <property type="molecule type" value="Genomic_DNA"/>
</dbReference>
<comment type="caution">
    <text evidence="1">The sequence shown here is derived from an EMBL/GenBank/DDBJ whole genome shotgun (WGS) entry which is preliminary data.</text>
</comment>
<accession>D5P7E8</accession>
<dbReference type="Proteomes" id="UP000003653">
    <property type="component" value="Unassembled WGS sequence"/>
</dbReference>
<gene>
    <name evidence="1" type="ORF">HMPREF0591_2092</name>
</gene>
<organism evidence="1 2">
    <name type="scientific">Mycobacterium parascrofulaceum ATCC BAA-614</name>
    <dbReference type="NCBI Taxonomy" id="525368"/>
    <lineage>
        <taxon>Bacteria</taxon>
        <taxon>Bacillati</taxon>
        <taxon>Actinomycetota</taxon>
        <taxon>Actinomycetes</taxon>
        <taxon>Mycobacteriales</taxon>
        <taxon>Mycobacteriaceae</taxon>
        <taxon>Mycobacterium</taxon>
        <taxon>Mycobacterium simiae complex</taxon>
    </lineage>
</organism>
<keyword evidence="2" id="KW-1185">Reference proteome</keyword>
<protein>
    <submittedName>
        <fullName evidence="1">Uncharacterized protein</fullName>
    </submittedName>
</protein>
<dbReference type="HOGENOM" id="CLU_2807852_0_0_11"/>
<evidence type="ECO:0000313" key="1">
    <source>
        <dbReference type="EMBL" id="EFG78023.1"/>
    </source>
</evidence>
<reference evidence="1 2" key="1">
    <citation type="submission" date="2010-04" db="EMBL/GenBank/DDBJ databases">
        <authorList>
            <person name="Muzny D."/>
            <person name="Qin X."/>
            <person name="Deng J."/>
            <person name="Jiang H."/>
            <person name="Liu Y."/>
            <person name="Qu J."/>
            <person name="Song X.-Z."/>
            <person name="Zhang L."/>
            <person name="Thornton R."/>
            <person name="Coyle M."/>
            <person name="Francisco L."/>
            <person name="Jackson L."/>
            <person name="Javaid M."/>
            <person name="Korchina V."/>
            <person name="Kovar C."/>
            <person name="Mata R."/>
            <person name="Mathew T."/>
            <person name="Ngo R."/>
            <person name="Nguyen L."/>
            <person name="Nguyen N."/>
            <person name="Okwuonu G."/>
            <person name="Ongeri F."/>
            <person name="Pham C."/>
            <person name="Simmons D."/>
            <person name="Wilczek-Boney K."/>
            <person name="Hale W."/>
            <person name="Jakkamsetti A."/>
            <person name="Pham P."/>
            <person name="Ruth R."/>
            <person name="San Lucas F."/>
            <person name="Warren J."/>
            <person name="Zhang J."/>
            <person name="Zhao Z."/>
            <person name="Zhou C."/>
            <person name="Zhu D."/>
            <person name="Lee S."/>
            <person name="Bess C."/>
            <person name="Blankenburg K."/>
            <person name="Forbes L."/>
            <person name="Fu Q."/>
            <person name="Gubbala S."/>
            <person name="Hirani K."/>
            <person name="Jayaseelan J.C."/>
            <person name="Lara F."/>
            <person name="Munidasa M."/>
            <person name="Palculict T."/>
            <person name="Patil S."/>
            <person name="Pu L.-L."/>
            <person name="Saada N."/>
            <person name="Tang L."/>
            <person name="Weissenberger G."/>
            <person name="Zhu Y."/>
            <person name="Hemphill L."/>
            <person name="Shang Y."/>
            <person name="Youmans B."/>
            <person name="Ayvaz T."/>
            <person name="Ross M."/>
            <person name="Santibanez J."/>
            <person name="Aqrawi P."/>
            <person name="Gross S."/>
            <person name="Joshi V."/>
            <person name="Fowler G."/>
            <person name="Nazareth L."/>
            <person name="Reid J."/>
            <person name="Worley K."/>
            <person name="Petrosino J."/>
            <person name="Highlander S."/>
            <person name="Gibbs R."/>
        </authorList>
    </citation>
    <scope>NUCLEOTIDE SEQUENCE [LARGE SCALE GENOMIC DNA]</scope>
    <source>
        <strain evidence="1 2">ATCC BAA-614</strain>
    </source>
</reference>
<sequence>MHSGVIRYCSDNIARSEIYAVTYAWFPVVLRESKSCVPCINTWIFGREIKFESSEHLRRTVAAKWEK</sequence>
<name>D5P7E8_9MYCO</name>
<evidence type="ECO:0000313" key="2">
    <source>
        <dbReference type="Proteomes" id="UP000003653"/>
    </source>
</evidence>
<proteinExistence type="predicted"/>
<dbReference type="AlphaFoldDB" id="D5P7E8"/>